<evidence type="ECO:0000313" key="10">
    <source>
        <dbReference type="Proteomes" id="UP000027822"/>
    </source>
</evidence>
<keyword evidence="4 7" id="KW-0812">Transmembrane</keyword>
<evidence type="ECO:0000256" key="6">
    <source>
        <dbReference type="ARBA" id="ARBA00023136"/>
    </source>
</evidence>
<keyword evidence="10" id="KW-1185">Reference proteome</keyword>
<feature type="transmembrane region" description="Helical" evidence="8">
    <location>
        <begin position="126"/>
        <end position="151"/>
    </location>
</feature>
<dbReference type="OrthoDB" id="9807293at2"/>
<feature type="transmembrane region" description="Helical" evidence="8">
    <location>
        <begin position="241"/>
        <end position="260"/>
    </location>
</feature>
<comment type="similarity">
    <text evidence="2 7">Belongs to the MIP/aquaporin (TC 1.A.8) family.</text>
</comment>
<evidence type="ECO:0000256" key="7">
    <source>
        <dbReference type="RuleBase" id="RU000477"/>
    </source>
</evidence>
<feature type="transmembrane region" description="Helical" evidence="8">
    <location>
        <begin position="6"/>
        <end position="25"/>
    </location>
</feature>
<feature type="transmembrane region" description="Helical" evidence="8">
    <location>
        <begin position="163"/>
        <end position="184"/>
    </location>
</feature>
<evidence type="ECO:0000256" key="5">
    <source>
        <dbReference type="ARBA" id="ARBA00022989"/>
    </source>
</evidence>
<accession>A0A073KCS0</accession>
<evidence type="ECO:0000256" key="4">
    <source>
        <dbReference type="ARBA" id="ARBA00022692"/>
    </source>
</evidence>
<reference evidence="9 10" key="1">
    <citation type="submission" date="2014-06" db="EMBL/GenBank/DDBJ databases">
        <title>Draft genome sequence of Bacillus manliponensis JCM 15802 (MCCC 1A00708).</title>
        <authorList>
            <person name="Lai Q."/>
            <person name="Liu Y."/>
            <person name="Shao Z."/>
        </authorList>
    </citation>
    <scope>NUCLEOTIDE SEQUENCE [LARGE SCALE GENOMIC DNA]</scope>
    <source>
        <strain evidence="9 10">JCM 15802</strain>
    </source>
</reference>
<organism evidence="9 10">
    <name type="scientific">Bacillus manliponensis</name>
    <dbReference type="NCBI Taxonomy" id="574376"/>
    <lineage>
        <taxon>Bacteria</taxon>
        <taxon>Bacillati</taxon>
        <taxon>Bacillota</taxon>
        <taxon>Bacilli</taxon>
        <taxon>Bacillales</taxon>
        <taxon>Bacillaceae</taxon>
        <taxon>Bacillus</taxon>
        <taxon>Bacillus cereus group</taxon>
    </lineage>
</organism>
<evidence type="ECO:0000256" key="3">
    <source>
        <dbReference type="ARBA" id="ARBA00022448"/>
    </source>
</evidence>
<proteinExistence type="inferred from homology"/>
<dbReference type="PRINTS" id="PR00783">
    <property type="entry name" value="MINTRINSICP"/>
</dbReference>
<comment type="caution">
    <text evidence="9">The sequence shown here is derived from an EMBL/GenBank/DDBJ whole genome shotgun (WGS) entry which is preliminary data.</text>
</comment>
<dbReference type="NCBIfam" id="TIGR00861">
    <property type="entry name" value="MIP"/>
    <property type="match status" value="1"/>
</dbReference>
<dbReference type="InterPro" id="IPR022357">
    <property type="entry name" value="MIP_CS"/>
</dbReference>
<feature type="transmembrane region" description="Helical" evidence="8">
    <location>
        <begin position="37"/>
        <end position="62"/>
    </location>
</feature>
<dbReference type="GO" id="GO:0015254">
    <property type="term" value="F:glycerol channel activity"/>
    <property type="evidence" value="ECO:0007669"/>
    <property type="project" value="TreeGrafter"/>
</dbReference>
<keyword evidence="6 8" id="KW-0472">Membrane</keyword>
<name>A0A073KCS0_9BACI</name>
<dbReference type="PROSITE" id="PS00221">
    <property type="entry name" value="MIP"/>
    <property type="match status" value="1"/>
</dbReference>
<dbReference type="InterPro" id="IPR023271">
    <property type="entry name" value="Aquaporin-like"/>
</dbReference>
<dbReference type="Proteomes" id="UP000027822">
    <property type="component" value="Unassembled WGS sequence"/>
</dbReference>
<dbReference type="InterPro" id="IPR000425">
    <property type="entry name" value="MIP"/>
</dbReference>
<dbReference type="GO" id="GO:0005886">
    <property type="term" value="C:plasma membrane"/>
    <property type="evidence" value="ECO:0007669"/>
    <property type="project" value="TreeGrafter"/>
</dbReference>
<evidence type="ECO:0000256" key="1">
    <source>
        <dbReference type="ARBA" id="ARBA00004141"/>
    </source>
</evidence>
<dbReference type="EMBL" id="JOTN01000004">
    <property type="protein sequence ID" value="KEK20098.1"/>
    <property type="molecule type" value="Genomic_DNA"/>
</dbReference>
<dbReference type="eggNOG" id="COG0580">
    <property type="taxonomic scope" value="Bacteria"/>
</dbReference>
<evidence type="ECO:0000313" key="9">
    <source>
        <dbReference type="EMBL" id="KEK20098.1"/>
    </source>
</evidence>
<comment type="subcellular location">
    <subcellularLocation>
        <location evidence="1">Membrane</location>
        <topology evidence="1">Multi-pass membrane protein</topology>
    </subcellularLocation>
</comment>
<dbReference type="PANTHER" id="PTHR43829:SF9">
    <property type="entry name" value="AQUAPORIN-9"/>
    <property type="match status" value="1"/>
</dbReference>
<dbReference type="AlphaFoldDB" id="A0A073KCS0"/>
<dbReference type="InterPro" id="IPR050363">
    <property type="entry name" value="MIP/Aquaporin"/>
</dbReference>
<dbReference type="PANTHER" id="PTHR43829">
    <property type="entry name" value="AQUAPORIN OR AQUAGLYCEROPORIN RELATED"/>
    <property type="match status" value="1"/>
</dbReference>
<dbReference type="FunFam" id="1.20.1080.10:FF:000038">
    <property type="entry name" value="Glycerol uptake facilitator protein"/>
    <property type="match status" value="1"/>
</dbReference>
<dbReference type="STRING" id="574376.BAMA_16730"/>
<evidence type="ECO:0000256" key="2">
    <source>
        <dbReference type="ARBA" id="ARBA00006175"/>
    </source>
</evidence>
<evidence type="ECO:0000256" key="8">
    <source>
        <dbReference type="SAM" id="Phobius"/>
    </source>
</evidence>
<dbReference type="SUPFAM" id="SSF81338">
    <property type="entry name" value="Aquaporin-like"/>
    <property type="match status" value="1"/>
</dbReference>
<sequence length="273" mass="28264">MSAFLGELIGTALLIILGGGVCAGVSLKKSFAQNSGWIVITMGWGLAVAVAAYAVGSISGAHLNPAVTMGLAFKGAFPWSDVPGYIVAQMLGAMIGALIVFLHYLPHWKETEDAGTKLGVFATGPAIPNTFANLLSEMIGTFILVLGILAIGANKFADGLNPFIVGFLIVSIGLSLGGTTGYAINPARDLGPRIAHFLLPIPGKGGSNWKYAWIPVVGPILGGSLAGLFHQVVFEGKENAALIYVAIAAVVVLAISYMATKKNSQNTNNRKVA</sequence>
<dbReference type="Pfam" id="PF00230">
    <property type="entry name" value="MIP"/>
    <property type="match status" value="1"/>
</dbReference>
<dbReference type="RefSeq" id="WP_034637282.1">
    <property type="nucleotide sequence ID" value="NZ_CBCSJC010000003.1"/>
</dbReference>
<dbReference type="Gene3D" id="1.20.1080.10">
    <property type="entry name" value="Glycerol uptake facilitator protein"/>
    <property type="match status" value="1"/>
</dbReference>
<keyword evidence="5 8" id="KW-1133">Transmembrane helix</keyword>
<keyword evidence="3 7" id="KW-0813">Transport</keyword>
<feature type="transmembrane region" description="Helical" evidence="8">
    <location>
        <begin position="211"/>
        <end position="229"/>
    </location>
</feature>
<protein>
    <submittedName>
        <fullName evidence="9">Glycerol transporter</fullName>
    </submittedName>
</protein>
<gene>
    <name evidence="9" type="ORF">BAMA_16730</name>
</gene>
<feature type="transmembrane region" description="Helical" evidence="8">
    <location>
        <begin position="82"/>
        <end position="105"/>
    </location>
</feature>